<dbReference type="PANTHER" id="PTHR10819">
    <property type="entry name" value="PHOSPHOTRIESTERASE-RELATED"/>
    <property type="match status" value="1"/>
</dbReference>
<proteinExistence type="inferred from homology"/>
<keyword evidence="2" id="KW-0378">Hydrolase</keyword>
<dbReference type="InterPro" id="IPR032466">
    <property type="entry name" value="Metal_Hydrolase"/>
</dbReference>
<name>A0ABV1VG91_9ACTN</name>
<dbReference type="SUPFAM" id="SSF51556">
    <property type="entry name" value="Metallo-dependent hydrolases"/>
    <property type="match status" value="1"/>
</dbReference>
<evidence type="ECO:0000313" key="4">
    <source>
        <dbReference type="EMBL" id="MER6905000.1"/>
    </source>
</evidence>
<keyword evidence="1" id="KW-0479">Metal-binding</keyword>
<sequence>MAQPDGIPTVLGEIGADQLGGILPHEHVVTASAGMWDVYPEIFGDHRALDARAITALRQLRTTEFRTIVDLTPHDLGRDVPLLKRVSARSGVNIIIATGCWLDPPRALAARTPKEVAALFIRELTQGIAGTDARAAVIKVASEGEITDAARTILQASAIASRDTGAPVYTHSASATRDGLRQLDVLVAAGADARRVCIGHSNDTSDLAYLTELAQRGAYIGLDRFPGYVGAGLDERIDFVTTLIDNGLIDRLLLSHDWAVEYSHGQPPRDGAAVNDHGYRLIADVVLPRLRSAGATEATIRTLTHDNPRRFLTGACA</sequence>
<organism evidence="4 5">
    <name type="scientific">Streptomyces flaveolus</name>
    <dbReference type="NCBI Taxonomy" id="67297"/>
    <lineage>
        <taxon>Bacteria</taxon>
        <taxon>Bacillati</taxon>
        <taxon>Actinomycetota</taxon>
        <taxon>Actinomycetes</taxon>
        <taxon>Kitasatosporales</taxon>
        <taxon>Streptomycetaceae</taxon>
        <taxon>Streptomyces</taxon>
    </lineage>
</organism>
<comment type="similarity">
    <text evidence="3">Belongs to the metallo-dependent hydrolases superfamily. Phosphotriesterase family.</text>
</comment>
<dbReference type="EMBL" id="JBEPCV010000012">
    <property type="protein sequence ID" value="MER6905000.1"/>
    <property type="molecule type" value="Genomic_DNA"/>
</dbReference>
<evidence type="ECO:0000256" key="3">
    <source>
        <dbReference type="PROSITE-ProRule" id="PRU00679"/>
    </source>
</evidence>
<feature type="modified residue" description="N6-carboxylysine" evidence="3">
    <location>
        <position position="139"/>
    </location>
</feature>
<evidence type="ECO:0000256" key="2">
    <source>
        <dbReference type="ARBA" id="ARBA00022801"/>
    </source>
</evidence>
<dbReference type="InterPro" id="IPR001559">
    <property type="entry name" value="Phosphotriesterase"/>
</dbReference>
<comment type="caution">
    <text evidence="4">The sequence shown here is derived from an EMBL/GenBank/DDBJ whole genome shotgun (WGS) entry which is preliminary data.</text>
</comment>
<keyword evidence="5" id="KW-1185">Reference proteome</keyword>
<dbReference type="Proteomes" id="UP001490330">
    <property type="component" value="Unassembled WGS sequence"/>
</dbReference>
<reference evidence="4 5" key="1">
    <citation type="submission" date="2024-06" db="EMBL/GenBank/DDBJ databases">
        <title>The Natural Products Discovery Center: Release of the First 8490 Sequenced Strains for Exploring Actinobacteria Biosynthetic Diversity.</title>
        <authorList>
            <person name="Kalkreuter E."/>
            <person name="Kautsar S.A."/>
            <person name="Yang D."/>
            <person name="Bader C.D."/>
            <person name="Teijaro C.N."/>
            <person name="Fluegel L."/>
            <person name="Davis C.M."/>
            <person name="Simpson J.R."/>
            <person name="Lauterbach L."/>
            <person name="Steele A.D."/>
            <person name="Gui C."/>
            <person name="Meng S."/>
            <person name="Li G."/>
            <person name="Viehrig K."/>
            <person name="Ye F."/>
            <person name="Su P."/>
            <person name="Kiefer A.F."/>
            <person name="Nichols A."/>
            <person name="Cepeda A.J."/>
            <person name="Yan W."/>
            <person name="Fan B."/>
            <person name="Jiang Y."/>
            <person name="Adhikari A."/>
            <person name="Zheng C.-J."/>
            <person name="Schuster L."/>
            <person name="Cowan T.M."/>
            <person name="Smanski M.J."/>
            <person name="Chevrette M.G."/>
            <person name="De Carvalho L.P.S."/>
            <person name="Shen B."/>
        </authorList>
    </citation>
    <scope>NUCLEOTIDE SEQUENCE [LARGE SCALE GENOMIC DNA]</scope>
    <source>
        <strain evidence="4 5">NPDC000632</strain>
    </source>
</reference>
<evidence type="ECO:0000256" key="1">
    <source>
        <dbReference type="ARBA" id="ARBA00022723"/>
    </source>
</evidence>
<protein>
    <recommendedName>
        <fullName evidence="6">Phosphotriesterase-related protein</fullName>
    </recommendedName>
</protein>
<evidence type="ECO:0000313" key="5">
    <source>
        <dbReference type="Proteomes" id="UP001490330"/>
    </source>
</evidence>
<gene>
    <name evidence="4" type="ORF">ABT322_14675</name>
</gene>
<dbReference type="PROSITE" id="PS51347">
    <property type="entry name" value="PHOSPHOTRIESTERASE_2"/>
    <property type="match status" value="1"/>
</dbReference>
<dbReference type="RefSeq" id="WP_350716620.1">
    <property type="nucleotide sequence ID" value="NZ_JBEPCO010000005.1"/>
</dbReference>
<dbReference type="Pfam" id="PF02126">
    <property type="entry name" value="PTE"/>
    <property type="match status" value="1"/>
</dbReference>
<dbReference type="Gene3D" id="3.20.20.140">
    <property type="entry name" value="Metal-dependent hydrolases"/>
    <property type="match status" value="1"/>
</dbReference>
<evidence type="ECO:0008006" key="6">
    <source>
        <dbReference type="Google" id="ProtNLM"/>
    </source>
</evidence>
<dbReference type="PANTHER" id="PTHR10819:SF3">
    <property type="entry name" value="PHOSPHOTRIESTERASE-RELATED PROTEIN"/>
    <property type="match status" value="1"/>
</dbReference>
<accession>A0ABV1VG91</accession>